<feature type="coiled-coil region" evidence="3">
    <location>
        <begin position="177"/>
        <end position="233"/>
    </location>
</feature>
<dbReference type="SUPFAM" id="SSF52058">
    <property type="entry name" value="L domain-like"/>
    <property type="match status" value="1"/>
</dbReference>
<reference evidence="6 7" key="1">
    <citation type="submission" date="2024-01" db="EMBL/GenBank/DDBJ databases">
        <title>The complete chloroplast genome sequence of Lithospermum erythrorhizon: insights into the phylogenetic relationship among Boraginaceae species and the maternal lineages of purple gromwells.</title>
        <authorList>
            <person name="Okada T."/>
            <person name="Watanabe K."/>
        </authorList>
    </citation>
    <scope>NUCLEOTIDE SEQUENCE [LARGE SCALE GENOMIC DNA]</scope>
</reference>
<dbReference type="PANTHER" id="PTHR23155:SF1076">
    <property type="entry name" value="LEUCINE-RICH REPEAT (LRR) FAMILY PROTEIN-RELATED"/>
    <property type="match status" value="1"/>
</dbReference>
<feature type="compositionally biased region" description="Polar residues" evidence="4">
    <location>
        <begin position="132"/>
        <end position="141"/>
    </location>
</feature>
<evidence type="ECO:0000256" key="3">
    <source>
        <dbReference type="SAM" id="Coils"/>
    </source>
</evidence>
<evidence type="ECO:0000313" key="6">
    <source>
        <dbReference type="EMBL" id="GAA0157358.1"/>
    </source>
</evidence>
<dbReference type="InterPro" id="IPR055414">
    <property type="entry name" value="LRR_R13L4/SHOC2-like"/>
</dbReference>
<protein>
    <submittedName>
        <fullName evidence="6">Antimicrobial response protein</fullName>
    </submittedName>
</protein>
<organism evidence="6 7">
    <name type="scientific">Lithospermum erythrorhizon</name>
    <name type="common">Purple gromwell</name>
    <name type="synonym">Lithospermum officinale var. erythrorhizon</name>
    <dbReference type="NCBI Taxonomy" id="34254"/>
    <lineage>
        <taxon>Eukaryota</taxon>
        <taxon>Viridiplantae</taxon>
        <taxon>Streptophyta</taxon>
        <taxon>Embryophyta</taxon>
        <taxon>Tracheophyta</taxon>
        <taxon>Spermatophyta</taxon>
        <taxon>Magnoliopsida</taxon>
        <taxon>eudicotyledons</taxon>
        <taxon>Gunneridae</taxon>
        <taxon>Pentapetalae</taxon>
        <taxon>asterids</taxon>
        <taxon>lamiids</taxon>
        <taxon>Boraginales</taxon>
        <taxon>Boraginaceae</taxon>
        <taxon>Boraginoideae</taxon>
        <taxon>Lithospermeae</taxon>
        <taxon>Lithospermum</taxon>
    </lineage>
</organism>
<dbReference type="GO" id="GO:0098542">
    <property type="term" value="P:defense response to other organism"/>
    <property type="evidence" value="ECO:0007669"/>
    <property type="project" value="TreeGrafter"/>
</dbReference>
<keyword evidence="1" id="KW-0677">Repeat</keyword>
<dbReference type="Gene3D" id="3.80.10.10">
    <property type="entry name" value="Ribonuclease Inhibitor"/>
    <property type="match status" value="2"/>
</dbReference>
<feature type="compositionally biased region" description="Polar residues" evidence="4">
    <location>
        <begin position="90"/>
        <end position="112"/>
    </location>
</feature>
<gene>
    <name evidence="6" type="ORF">LIER_14643</name>
</gene>
<dbReference type="InterPro" id="IPR044974">
    <property type="entry name" value="Disease_R_plants"/>
</dbReference>
<feature type="region of interest" description="Disordered" evidence="4">
    <location>
        <begin position="41"/>
        <end position="153"/>
    </location>
</feature>
<feature type="compositionally biased region" description="Polar residues" evidence="4">
    <location>
        <begin position="51"/>
        <end position="62"/>
    </location>
</feature>
<evidence type="ECO:0000256" key="2">
    <source>
        <dbReference type="ARBA" id="ARBA00022821"/>
    </source>
</evidence>
<comment type="caution">
    <text evidence="6">The sequence shown here is derived from an EMBL/GenBank/DDBJ whole genome shotgun (WGS) entry which is preliminary data.</text>
</comment>
<keyword evidence="3" id="KW-0175">Coiled coil</keyword>
<feature type="region of interest" description="Disordered" evidence="4">
    <location>
        <begin position="1"/>
        <end position="25"/>
    </location>
</feature>
<evidence type="ECO:0000256" key="4">
    <source>
        <dbReference type="SAM" id="MobiDB-lite"/>
    </source>
</evidence>
<feature type="domain" description="Disease resistance R13L4/SHOC-2-like LRR" evidence="5">
    <location>
        <begin position="485"/>
        <end position="724"/>
    </location>
</feature>
<evidence type="ECO:0000313" key="7">
    <source>
        <dbReference type="Proteomes" id="UP001454036"/>
    </source>
</evidence>
<evidence type="ECO:0000259" key="5">
    <source>
        <dbReference type="Pfam" id="PF23598"/>
    </source>
</evidence>
<name>A0AAV3Q1F8_LITER</name>
<keyword evidence="7" id="KW-1185">Reference proteome</keyword>
<dbReference type="AlphaFoldDB" id="A0AAV3Q1F8"/>
<keyword evidence="2" id="KW-0611">Plant defense</keyword>
<dbReference type="Pfam" id="PF23598">
    <property type="entry name" value="LRR_14"/>
    <property type="match status" value="1"/>
</dbReference>
<dbReference type="PANTHER" id="PTHR23155">
    <property type="entry name" value="DISEASE RESISTANCE PROTEIN RP"/>
    <property type="match status" value="1"/>
</dbReference>
<sequence>MEMMMIQQNPNLTDPNIVDKNTTLPSSEVQENIADITKVDDPNIADDIISLPSSENQENNADLTKEDDISNIENNADLTKEEDAGDSSYVMVTNPNKDVSSDNTEASNTADEIQQAPPDSPSRTKGLVPEDGTNNQQTRPNPESPPNDKGDINHLCSLIKEELNYMETDPQTLQKYGVTVKEQLDEANKDLEKLTKLLKNKDANQDSHQKKLQEDLRKELRELKKRVTKLKAKFPSKVKIHKLENASKGKDGEDNRRSQIDNLVAQGKTNLFTLHENEKFTNSEVFRNFNLLYDSLDSHLKKLCLLTFSVFPENAMIRKRIMIYWWMAEGFIKDTDEKDQPVQSNGSQSHYSTAKETGAKFLKEFTEKGFIIPIFMKPGSEPHSYQVHPMARIVLVALAKRKDLFNFKDGSPTETYDSCLRACLVGEGLADSSHLEKLHTIFNIDESIVEFNKEWFPKMENLNILHLGRWQSEEKHHIEIEDPDILDHLQHLKFLKLLSLQGVSRVTELPDSIKKLGSLKIMDLRACHNLEVIPTGLGDLKILTHLDLSHCYLIDHLPKEIAKLKNLLVLKGFILVGDTKDKKLEKGSCTLKDLSKSLSKLRKLGIYTSVYPIPPDEVDAIEKFENLWTLSISWGSTPKDEPPKAAKKSLQKALTNAITFRAKESIPTASTQKKVVQKDQRKSNLPRSLVKLELNCYPGQRAPQWLNREVLKNLKKLYIRGGKLRELGSVYEWTDDKGPSLTKITWSVDILRLKYLAYMDMSWREFRYLFPNLIFLESVNCPKLTLFPSNDLGVWCDEEKLKTKQQNLIT</sequence>
<dbReference type="CDD" id="cd14686">
    <property type="entry name" value="bZIP"/>
    <property type="match status" value="1"/>
</dbReference>
<dbReference type="EMBL" id="BAABME010003087">
    <property type="protein sequence ID" value="GAA0157358.1"/>
    <property type="molecule type" value="Genomic_DNA"/>
</dbReference>
<dbReference type="Gene3D" id="1.10.10.10">
    <property type="entry name" value="Winged helix-like DNA-binding domain superfamily/Winged helix DNA-binding domain"/>
    <property type="match status" value="1"/>
</dbReference>
<dbReference type="InterPro" id="IPR036388">
    <property type="entry name" value="WH-like_DNA-bd_sf"/>
</dbReference>
<evidence type="ECO:0000256" key="1">
    <source>
        <dbReference type="ARBA" id="ARBA00022737"/>
    </source>
</evidence>
<dbReference type="InterPro" id="IPR032675">
    <property type="entry name" value="LRR_dom_sf"/>
</dbReference>
<dbReference type="Proteomes" id="UP001454036">
    <property type="component" value="Unassembled WGS sequence"/>
</dbReference>
<accession>A0AAV3Q1F8</accession>
<proteinExistence type="predicted"/>